<organism evidence="4 5">
    <name type="scientific">Cryobacterium algoricola</name>
    <dbReference type="NCBI Taxonomy" id="1259183"/>
    <lineage>
        <taxon>Bacteria</taxon>
        <taxon>Bacillati</taxon>
        <taxon>Actinomycetota</taxon>
        <taxon>Actinomycetes</taxon>
        <taxon>Micrococcales</taxon>
        <taxon>Microbacteriaceae</taxon>
        <taxon>Cryobacterium</taxon>
    </lineage>
</organism>
<evidence type="ECO:0000313" key="4">
    <source>
        <dbReference type="EMBL" id="TFB84174.1"/>
    </source>
</evidence>
<dbReference type="Pfam" id="PF04203">
    <property type="entry name" value="Sortase"/>
    <property type="match status" value="1"/>
</dbReference>
<feature type="transmembrane region" description="Helical" evidence="3">
    <location>
        <begin position="79"/>
        <end position="99"/>
    </location>
</feature>
<dbReference type="SUPFAM" id="SSF63817">
    <property type="entry name" value="Sortase"/>
    <property type="match status" value="1"/>
</dbReference>
<name>A0ABY2I8N3_9MICO</name>
<keyword evidence="1" id="KW-0378">Hydrolase</keyword>
<protein>
    <submittedName>
        <fullName evidence="4">Sortase</fullName>
    </submittedName>
</protein>
<keyword evidence="3" id="KW-0472">Membrane</keyword>
<dbReference type="EMBL" id="SOFG01000023">
    <property type="protein sequence ID" value="TFB84174.1"/>
    <property type="molecule type" value="Genomic_DNA"/>
</dbReference>
<reference evidence="4 5" key="1">
    <citation type="submission" date="2019-03" db="EMBL/GenBank/DDBJ databases">
        <title>Genomics of glacier-inhabiting Cryobacterium strains.</title>
        <authorList>
            <person name="Liu Q."/>
            <person name="Xin Y.-H."/>
        </authorList>
    </citation>
    <scope>NUCLEOTIDE SEQUENCE [LARGE SCALE GENOMIC DNA]</scope>
    <source>
        <strain evidence="4 5">MDB2-B</strain>
    </source>
</reference>
<sequence>MQAVHPLAGQSAGPRDWSPPGPGSLGGGLPSAPPERGRQGKPPKPPKPPKIPKPPRRSPVPPRPPVVLTQRDQVIRSTLAILAILIFGFLANLTVLGQLQHIVSQQQLTNTFRYELAQGTAPVSEGTVDKVLLTAGTPVAVLDIPSIDVHEIVVEGTDSGTLRAGPGHRRDTPLPGQSGISVLMGRAAAYGGPFARLQELRPGQQFTVITGQGEQKFSVLGLRYAGDPAPAALTAGKSRLILESARGPAYVPSGVVRVDAELVSETKPAGKRQTTFATLPLQDKELATDTTTVWALVFALQFLLVIELAAVWAFRRVGLRKTWIVFLPVVTVGGLYVADQLVRLLPNLL</sequence>
<feature type="compositionally biased region" description="Pro residues" evidence="2">
    <location>
        <begin position="42"/>
        <end position="65"/>
    </location>
</feature>
<dbReference type="Gene3D" id="2.40.260.10">
    <property type="entry name" value="Sortase"/>
    <property type="match status" value="1"/>
</dbReference>
<keyword evidence="3" id="KW-0812">Transmembrane</keyword>
<evidence type="ECO:0000256" key="3">
    <source>
        <dbReference type="SAM" id="Phobius"/>
    </source>
</evidence>
<evidence type="ECO:0000313" key="5">
    <source>
        <dbReference type="Proteomes" id="UP000297608"/>
    </source>
</evidence>
<keyword evidence="3" id="KW-1133">Transmembrane helix</keyword>
<feature type="transmembrane region" description="Helical" evidence="3">
    <location>
        <begin position="323"/>
        <end position="342"/>
    </location>
</feature>
<dbReference type="Proteomes" id="UP000297608">
    <property type="component" value="Unassembled WGS sequence"/>
</dbReference>
<gene>
    <name evidence="4" type="ORF">E3O44_16335</name>
</gene>
<feature type="transmembrane region" description="Helical" evidence="3">
    <location>
        <begin position="293"/>
        <end position="314"/>
    </location>
</feature>
<evidence type="ECO:0000256" key="1">
    <source>
        <dbReference type="ARBA" id="ARBA00022801"/>
    </source>
</evidence>
<evidence type="ECO:0000256" key="2">
    <source>
        <dbReference type="SAM" id="MobiDB-lite"/>
    </source>
</evidence>
<accession>A0ABY2I8N3</accession>
<comment type="caution">
    <text evidence="4">The sequence shown here is derived from an EMBL/GenBank/DDBJ whole genome shotgun (WGS) entry which is preliminary data.</text>
</comment>
<feature type="region of interest" description="Disordered" evidence="2">
    <location>
        <begin position="1"/>
        <end position="66"/>
    </location>
</feature>
<keyword evidence="5" id="KW-1185">Reference proteome</keyword>
<proteinExistence type="predicted"/>
<dbReference type="InterPro" id="IPR005754">
    <property type="entry name" value="Sortase"/>
</dbReference>
<dbReference type="InterPro" id="IPR023365">
    <property type="entry name" value="Sortase_dom-sf"/>
</dbReference>